<evidence type="ECO:0000313" key="4">
    <source>
        <dbReference type="Proteomes" id="UP000242525"/>
    </source>
</evidence>
<feature type="region of interest" description="Disordered" evidence="2">
    <location>
        <begin position="291"/>
        <end position="349"/>
    </location>
</feature>
<evidence type="ECO:0008006" key="5">
    <source>
        <dbReference type="Google" id="ProtNLM"/>
    </source>
</evidence>
<keyword evidence="4" id="KW-1185">Reference proteome</keyword>
<protein>
    <recommendedName>
        <fullName evidence="5">Myb/SANT-like DNA-binding domain-containing protein</fullName>
    </recommendedName>
</protein>
<evidence type="ECO:0000256" key="1">
    <source>
        <dbReference type="SAM" id="Coils"/>
    </source>
</evidence>
<feature type="region of interest" description="Disordered" evidence="2">
    <location>
        <begin position="1"/>
        <end position="28"/>
    </location>
</feature>
<dbReference type="Proteomes" id="UP000242525">
    <property type="component" value="Unassembled WGS sequence"/>
</dbReference>
<evidence type="ECO:0000313" key="3">
    <source>
        <dbReference type="EMBL" id="CDO53088.1"/>
    </source>
</evidence>
<keyword evidence="1" id="KW-0175">Coiled coil</keyword>
<accession>A0A0J9X7C9</accession>
<comment type="caution">
    <text evidence="3">The sequence shown here is derived from an EMBL/GenBank/DDBJ whole genome shotgun (WGS) entry which is preliminary data.</text>
</comment>
<dbReference type="EMBL" id="CCBN010000004">
    <property type="protein sequence ID" value="CDO53088.1"/>
    <property type="molecule type" value="Genomic_DNA"/>
</dbReference>
<feature type="compositionally biased region" description="Low complexity" evidence="2">
    <location>
        <begin position="308"/>
        <end position="317"/>
    </location>
</feature>
<sequence>MSSPSSKRKSPDQNDANPRKKHRNPTNYVWTPAENRDLMIWTHEFLPQVWSKASVSHANKIKNAIYPNNPLITSENVRHKINNIKAKYRKIRARYDIEQTTNGGSGNNEVISQEVRDCIQSEFSDYFLIDAMIKRSEQEEFASSTVSIQTGASNSSPIYLSPNDDLLDNNTNSDPNSTHPSNNNIHSNANNSTLRTTNPVITAALTDKQALMLKNKELKLEVARLQLQLQTQDSEQRKREIEFTKWKLETEQMVAEMKLMEQKLKLILQQHQQQSEGKPLLNVDNLLPAAAISSRPEAEPPIESPIDPTTKSPSTTESTEKTVEVAPESASKEDRPIDASKAHENDNND</sequence>
<feature type="compositionally biased region" description="Basic and acidic residues" evidence="2">
    <location>
        <begin position="330"/>
        <end position="349"/>
    </location>
</feature>
<proteinExistence type="predicted"/>
<dbReference type="OrthoDB" id="10677073at2759"/>
<evidence type="ECO:0000256" key="2">
    <source>
        <dbReference type="SAM" id="MobiDB-lite"/>
    </source>
</evidence>
<feature type="coiled-coil region" evidence="1">
    <location>
        <begin position="208"/>
        <end position="235"/>
    </location>
</feature>
<reference evidence="3" key="1">
    <citation type="submission" date="2014-03" db="EMBL/GenBank/DDBJ databases">
        <authorList>
            <person name="Casaregola S."/>
        </authorList>
    </citation>
    <scope>NUCLEOTIDE SEQUENCE [LARGE SCALE GENOMIC DNA]</scope>
    <source>
        <strain evidence="3">CLIB 918</strain>
    </source>
</reference>
<dbReference type="AlphaFoldDB" id="A0A0J9X7C9"/>
<feature type="compositionally biased region" description="Polar residues" evidence="2">
    <location>
        <begin position="148"/>
        <end position="158"/>
    </location>
</feature>
<feature type="compositionally biased region" description="Low complexity" evidence="2">
    <location>
        <begin position="160"/>
        <end position="192"/>
    </location>
</feature>
<organism evidence="3 4">
    <name type="scientific">Geotrichum candidum</name>
    <name type="common">Oospora lactis</name>
    <name type="synonym">Dipodascus geotrichum</name>
    <dbReference type="NCBI Taxonomy" id="1173061"/>
    <lineage>
        <taxon>Eukaryota</taxon>
        <taxon>Fungi</taxon>
        <taxon>Dikarya</taxon>
        <taxon>Ascomycota</taxon>
        <taxon>Saccharomycotina</taxon>
        <taxon>Dipodascomycetes</taxon>
        <taxon>Dipodascales</taxon>
        <taxon>Dipodascaceae</taxon>
        <taxon>Geotrichum</taxon>
    </lineage>
</organism>
<gene>
    <name evidence="3" type="ORF">BN980_GECA04s04124g</name>
</gene>
<name>A0A0J9X7C9_GEOCN</name>
<feature type="region of interest" description="Disordered" evidence="2">
    <location>
        <begin position="148"/>
        <end position="194"/>
    </location>
</feature>